<comment type="subcellular location">
    <subcellularLocation>
        <location evidence="1">Cell membrane</location>
        <topology evidence="1">Multi-pass membrane protein</topology>
    </subcellularLocation>
</comment>
<evidence type="ECO:0000256" key="1">
    <source>
        <dbReference type="ARBA" id="ARBA00004651"/>
    </source>
</evidence>
<organism evidence="10 11">
    <name type="scientific">Brevundimonas denitrificans</name>
    <dbReference type="NCBI Taxonomy" id="1443434"/>
    <lineage>
        <taxon>Bacteria</taxon>
        <taxon>Pseudomonadati</taxon>
        <taxon>Pseudomonadota</taxon>
        <taxon>Alphaproteobacteria</taxon>
        <taxon>Caulobacterales</taxon>
        <taxon>Caulobacteraceae</taxon>
        <taxon>Brevundimonas</taxon>
    </lineage>
</organism>
<evidence type="ECO:0000259" key="9">
    <source>
        <dbReference type="Pfam" id="PF00892"/>
    </source>
</evidence>
<evidence type="ECO:0000256" key="6">
    <source>
        <dbReference type="ARBA" id="ARBA00022989"/>
    </source>
</evidence>
<evidence type="ECO:0000256" key="4">
    <source>
        <dbReference type="ARBA" id="ARBA00022475"/>
    </source>
</evidence>
<protein>
    <submittedName>
        <fullName evidence="10">Permease</fullName>
    </submittedName>
</protein>
<name>A0ABQ6BKW3_9CAUL</name>
<keyword evidence="6 8" id="KW-1133">Transmembrane helix</keyword>
<dbReference type="EMBL" id="BSOY01000050">
    <property type="protein sequence ID" value="GLS02089.1"/>
    <property type="molecule type" value="Genomic_DNA"/>
</dbReference>
<keyword evidence="3" id="KW-0813">Transport</keyword>
<keyword evidence="7 8" id="KW-0472">Membrane</keyword>
<feature type="transmembrane region" description="Helical" evidence="8">
    <location>
        <begin position="12"/>
        <end position="34"/>
    </location>
</feature>
<feature type="transmembrane region" description="Helical" evidence="8">
    <location>
        <begin position="159"/>
        <end position="175"/>
    </location>
</feature>
<reference evidence="11" key="1">
    <citation type="journal article" date="2019" name="Int. J. Syst. Evol. Microbiol.">
        <title>The Global Catalogue of Microorganisms (GCM) 10K type strain sequencing project: providing services to taxonomists for standard genome sequencing and annotation.</title>
        <authorList>
            <consortium name="The Broad Institute Genomics Platform"/>
            <consortium name="The Broad Institute Genome Sequencing Center for Infectious Disease"/>
            <person name="Wu L."/>
            <person name="Ma J."/>
        </authorList>
    </citation>
    <scope>NUCLEOTIDE SEQUENCE [LARGE SCALE GENOMIC DNA]</scope>
    <source>
        <strain evidence="11">NBRC 110107</strain>
    </source>
</reference>
<dbReference type="NCBIfam" id="TIGR00688">
    <property type="entry name" value="rarD"/>
    <property type="match status" value="1"/>
</dbReference>
<dbReference type="InterPro" id="IPR000620">
    <property type="entry name" value="EamA_dom"/>
</dbReference>
<dbReference type="RefSeq" id="WP_348521787.1">
    <property type="nucleotide sequence ID" value="NZ_BSOY01000050.1"/>
</dbReference>
<feature type="transmembrane region" description="Helical" evidence="8">
    <location>
        <begin position="136"/>
        <end position="153"/>
    </location>
</feature>
<keyword evidence="5 8" id="KW-0812">Transmembrane</keyword>
<dbReference type="Pfam" id="PF00892">
    <property type="entry name" value="EamA"/>
    <property type="match status" value="1"/>
</dbReference>
<feature type="transmembrane region" description="Helical" evidence="8">
    <location>
        <begin position="187"/>
        <end position="207"/>
    </location>
</feature>
<evidence type="ECO:0000256" key="3">
    <source>
        <dbReference type="ARBA" id="ARBA00022448"/>
    </source>
</evidence>
<keyword evidence="4" id="KW-1003">Cell membrane</keyword>
<feature type="transmembrane region" description="Helical" evidence="8">
    <location>
        <begin position="219"/>
        <end position="239"/>
    </location>
</feature>
<feature type="domain" description="EamA" evidence="9">
    <location>
        <begin position="16"/>
        <end position="150"/>
    </location>
</feature>
<dbReference type="InterPro" id="IPR004626">
    <property type="entry name" value="RarD"/>
</dbReference>
<feature type="transmembrane region" description="Helical" evidence="8">
    <location>
        <begin position="81"/>
        <end position="100"/>
    </location>
</feature>
<accession>A0ABQ6BKW3</accession>
<dbReference type="PANTHER" id="PTHR22911">
    <property type="entry name" value="ACYL-MALONYL CONDENSING ENZYME-RELATED"/>
    <property type="match status" value="1"/>
</dbReference>
<comment type="caution">
    <text evidence="10">The sequence shown here is derived from an EMBL/GenBank/DDBJ whole genome shotgun (WGS) entry which is preliminary data.</text>
</comment>
<evidence type="ECO:0000313" key="10">
    <source>
        <dbReference type="EMBL" id="GLS02089.1"/>
    </source>
</evidence>
<evidence type="ECO:0000313" key="11">
    <source>
        <dbReference type="Proteomes" id="UP001156921"/>
    </source>
</evidence>
<dbReference type="InterPro" id="IPR037185">
    <property type="entry name" value="EmrE-like"/>
</dbReference>
<keyword evidence="11" id="KW-1185">Reference proteome</keyword>
<evidence type="ECO:0000256" key="8">
    <source>
        <dbReference type="SAM" id="Phobius"/>
    </source>
</evidence>
<dbReference type="PANTHER" id="PTHR22911:SF137">
    <property type="entry name" value="SOLUTE CARRIER FAMILY 35 MEMBER G2-RELATED"/>
    <property type="match status" value="1"/>
</dbReference>
<feature type="transmembrane region" description="Helical" evidence="8">
    <location>
        <begin position="112"/>
        <end position="129"/>
    </location>
</feature>
<gene>
    <name evidence="10" type="ORF">GCM10007859_21090</name>
</gene>
<sequence length="311" mass="33332">MSAMAPATSATPRAALVSAFGCYVMWGFMPLLFMGQGALGFDSLEILAHRALWAVAVAGLLVLLAKQGGQVRSAFASPRTLGWLILSTALIGVNWGLYVWATTHEATLEASLGYYINPLLNMVVGLWLFREKIDRWGWVAIGLAAVGVAFQTAALGRPPWISIVLAISFASYGVIRKRVPIDAQAGLLVECLLLVPFGLAWVLWLQHTGAGVAFDSPVNTLWALANGPATVLPLALFAWSARRLPLSTIGFIQFLAPTLQFAVGVWAGEALTPLRVISFAFIWGGAGVFAAAAFFRHRAAREALKRCAEPV</sequence>
<evidence type="ECO:0000256" key="7">
    <source>
        <dbReference type="ARBA" id="ARBA00023136"/>
    </source>
</evidence>
<feature type="transmembrane region" description="Helical" evidence="8">
    <location>
        <begin position="46"/>
        <end position="65"/>
    </location>
</feature>
<comment type="similarity">
    <text evidence="2">Belongs to the EamA transporter family.</text>
</comment>
<feature type="transmembrane region" description="Helical" evidence="8">
    <location>
        <begin position="246"/>
        <end position="268"/>
    </location>
</feature>
<proteinExistence type="inferred from homology"/>
<dbReference type="SUPFAM" id="SSF103481">
    <property type="entry name" value="Multidrug resistance efflux transporter EmrE"/>
    <property type="match status" value="2"/>
</dbReference>
<evidence type="ECO:0000256" key="5">
    <source>
        <dbReference type="ARBA" id="ARBA00022692"/>
    </source>
</evidence>
<dbReference type="Proteomes" id="UP001156921">
    <property type="component" value="Unassembled WGS sequence"/>
</dbReference>
<evidence type="ECO:0000256" key="2">
    <source>
        <dbReference type="ARBA" id="ARBA00007362"/>
    </source>
</evidence>
<feature type="transmembrane region" description="Helical" evidence="8">
    <location>
        <begin position="274"/>
        <end position="295"/>
    </location>
</feature>